<dbReference type="RefSeq" id="WP_058020541.1">
    <property type="nucleotide sequence ID" value="NZ_CP013189.1"/>
</dbReference>
<feature type="transmembrane region" description="Helical" evidence="8">
    <location>
        <begin position="268"/>
        <end position="288"/>
    </location>
</feature>
<dbReference type="GO" id="GO:0005886">
    <property type="term" value="C:plasma membrane"/>
    <property type="evidence" value="ECO:0007669"/>
    <property type="project" value="UniProtKB-SubCell"/>
</dbReference>
<feature type="domain" description="NADH:quinone oxidoreductase/Mrp antiporter transmembrane" evidence="9">
    <location>
        <begin position="126"/>
        <end position="416"/>
    </location>
</feature>
<keyword evidence="5 8" id="KW-1133">Transmembrane helix</keyword>
<evidence type="ECO:0000256" key="1">
    <source>
        <dbReference type="ARBA" id="ARBA00004651"/>
    </source>
</evidence>
<feature type="transmembrane region" description="Helical" evidence="8">
    <location>
        <begin position="295"/>
        <end position="319"/>
    </location>
</feature>
<name>A0A0S2K9V2_9GAMM</name>
<feature type="transmembrane region" description="Helical" evidence="8">
    <location>
        <begin position="450"/>
        <end position="474"/>
    </location>
</feature>
<sequence length="478" mass="50833">MNYALISLTAPLVSALLLVFLGYMSGRKHTGLWVLGGSVVSLVSAALALQSAMQAGLPQTINLGGWAEDLGISLRLSSLSALLLVFTAFIHLLVGTYARFSRHAPHQDFWMLSAFLHASLNALWLSADLFNLYITLELIGLAAVAMVALSGARAYKAASDYLLLSLAASLIYLLGVVLIYAQYQTLNLVHLASISSDNTLTRLALVLMTAALMLKGALWPLHLWLPAAHASAPTAVSALLSGIVVKAPLFILWLIWTELAPPELAKQVGPAVAAAGMIALSAAGWSAMRTPYIKVLVAYSTIAQLGYALMALGLLMSWQLPQLHIALWLFVIAHGLAKTSLFLAAGEMQGTLGTKRLSGLRGATQTVPVAMFAFAVAGGSLIGLPPSGGFLAKWVLLEPMLNQPQYWPWALGVLLGTLVSAAYIFRVVALSFDRARINPPDRQPDRAGHWLALLPALLVWGMALIGNQLILILAGGGI</sequence>
<dbReference type="PRINTS" id="PR01437">
    <property type="entry name" value="NUOXDRDTASE4"/>
</dbReference>
<gene>
    <name evidence="10" type="ORF">PS2015_342</name>
</gene>
<feature type="transmembrane region" description="Helical" evidence="8">
    <location>
        <begin position="161"/>
        <end position="183"/>
    </location>
</feature>
<feature type="transmembrane region" description="Helical" evidence="8">
    <location>
        <begin position="325"/>
        <end position="345"/>
    </location>
</feature>
<evidence type="ECO:0000256" key="4">
    <source>
        <dbReference type="ARBA" id="ARBA00022692"/>
    </source>
</evidence>
<dbReference type="OrthoDB" id="9768329at2"/>
<feature type="transmembrane region" description="Helical" evidence="8">
    <location>
        <begin position="366"/>
        <end position="386"/>
    </location>
</feature>
<dbReference type="PANTHER" id="PTHR42703">
    <property type="entry name" value="NADH DEHYDROGENASE"/>
    <property type="match status" value="1"/>
</dbReference>
<reference evidence="10 11" key="1">
    <citation type="submission" date="2015-11" db="EMBL/GenBank/DDBJ databases">
        <authorList>
            <person name="Zhang Y."/>
            <person name="Guo Z."/>
        </authorList>
    </citation>
    <scope>NUCLEOTIDE SEQUENCE [LARGE SCALE GENOMIC DNA]</scope>
    <source>
        <strain evidence="10 11">KCTC 32221</strain>
    </source>
</reference>
<feature type="transmembrane region" description="Helical" evidence="8">
    <location>
        <begin position="236"/>
        <end position="256"/>
    </location>
</feature>
<organism evidence="10 11">
    <name type="scientific">Pseudohongiella spirulinae</name>
    <dbReference type="NCBI Taxonomy" id="1249552"/>
    <lineage>
        <taxon>Bacteria</taxon>
        <taxon>Pseudomonadati</taxon>
        <taxon>Pseudomonadota</taxon>
        <taxon>Gammaproteobacteria</taxon>
        <taxon>Pseudomonadales</taxon>
        <taxon>Pseudohongiellaceae</taxon>
        <taxon>Pseudohongiella</taxon>
    </lineage>
</organism>
<feature type="transmembrane region" description="Helical" evidence="8">
    <location>
        <begin position="72"/>
        <end position="97"/>
    </location>
</feature>
<dbReference type="PATRIC" id="fig|1249552.3.peg.349"/>
<feature type="transmembrane region" description="Helical" evidence="8">
    <location>
        <begin position="406"/>
        <end position="429"/>
    </location>
</feature>
<evidence type="ECO:0000256" key="6">
    <source>
        <dbReference type="ARBA" id="ARBA00023136"/>
    </source>
</evidence>
<dbReference type="InterPro" id="IPR003918">
    <property type="entry name" value="NADH_UbQ_OxRdtase"/>
</dbReference>
<keyword evidence="6 8" id="KW-0472">Membrane</keyword>
<dbReference type="Proteomes" id="UP000065641">
    <property type="component" value="Chromosome"/>
</dbReference>
<keyword evidence="4 7" id="KW-0812">Transmembrane</keyword>
<dbReference type="KEGG" id="pspi:PS2015_342"/>
<dbReference type="AlphaFoldDB" id="A0A0S2K9V2"/>
<comment type="subcellular location">
    <subcellularLocation>
        <location evidence="1">Cell membrane</location>
        <topology evidence="1">Multi-pass membrane protein</topology>
    </subcellularLocation>
    <subcellularLocation>
        <location evidence="7">Membrane</location>
        <topology evidence="7">Multi-pass membrane protein</topology>
    </subcellularLocation>
</comment>
<accession>A0A0S2K9V2</accession>
<feature type="transmembrane region" description="Helical" evidence="8">
    <location>
        <begin position="6"/>
        <end position="24"/>
    </location>
</feature>
<dbReference type="GO" id="GO:0042773">
    <property type="term" value="P:ATP synthesis coupled electron transport"/>
    <property type="evidence" value="ECO:0007669"/>
    <property type="project" value="InterPro"/>
</dbReference>
<evidence type="ECO:0000259" key="9">
    <source>
        <dbReference type="Pfam" id="PF00361"/>
    </source>
</evidence>
<dbReference type="Pfam" id="PF00361">
    <property type="entry name" value="Proton_antipo_M"/>
    <property type="match status" value="1"/>
</dbReference>
<dbReference type="STRING" id="1249552.PS2015_342"/>
<keyword evidence="3" id="KW-1003">Cell membrane</keyword>
<dbReference type="EMBL" id="CP013189">
    <property type="protein sequence ID" value="ALO45032.1"/>
    <property type="molecule type" value="Genomic_DNA"/>
</dbReference>
<evidence type="ECO:0000256" key="3">
    <source>
        <dbReference type="ARBA" id="ARBA00022475"/>
    </source>
</evidence>
<evidence type="ECO:0000256" key="2">
    <source>
        <dbReference type="ARBA" id="ARBA00005346"/>
    </source>
</evidence>
<feature type="transmembrane region" description="Helical" evidence="8">
    <location>
        <begin position="203"/>
        <end position="224"/>
    </location>
</feature>
<protein>
    <submittedName>
        <fullName evidence="10">NADH dehydrogenase</fullName>
    </submittedName>
</protein>
<evidence type="ECO:0000256" key="8">
    <source>
        <dbReference type="SAM" id="Phobius"/>
    </source>
</evidence>
<dbReference type="GO" id="GO:0008137">
    <property type="term" value="F:NADH dehydrogenase (ubiquinone) activity"/>
    <property type="evidence" value="ECO:0007669"/>
    <property type="project" value="InterPro"/>
</dbReference>
<evidence type="ECO:0000313" key="10">
    <source>
        <dbReference type="EMBL" id="ALO45032.1"/>
    </source>
</evidence>
<dbReference type="InterPro" id="IPR050586">
    <property type="entry name" value="CPA3_Na-H_Antiporter_D"/>
</dbReference>
<feature type="transmembrane region" description="Helical" evidence="8">
    <location>
        <begin position="109"/>
        <end position="126"/>
    </location>
</feature>
<comment type="similarity">
    <text evidence="2">Belongs to the CPA3 antiporters (TC 2.A.63) subunit D family.</text>
</comment>
<evidence type="ECO:0000256" key="7">
    <source>
        <dbReference type="RuleBase" id="RU000320"/>
    </source>
</evidence>
<proteinExistence type="inferred from homology"/>
<dbReference type="PANTHER" id="PTHR42703:SF1">
    <property type="entry name" value="NA(+)_H(+) ANTIPORTER SUBUNIT D1"/>
    <property type="match status" value="1"/>
</dbReference>
<feature type="transmembrane region" description="Helical" evidence="8">
    <location>
        <begin position="132"/>
        <end position="149"/>
    </location>
</feature>
<evidence type="ECO:0000313" key="11">
    <source>
        <dbReference type="Proteomes" id="UP000065641"/>
    </source>
</evidence>
<feature type="transmembrane region" description="Helical" evidence="8">
    <location>
        <begin position="31"/>
        <end position="52"/>
    </location>
</feature>
<keyword evidence="11" id="KW-1185">Reference proteome</keyword>
<evidence type="ECO:0000256" key="5">
    <source>
        <dbReference type="ARBA" id="ARBA00022989"/>
    </source>
</evidence>
<dbReference type="InterPro" id="IPR001750">
    <property type="entry name" value="ND/Mrp_TM"/>
</dbReference>